<evidence type="ECO:0000313" key="2">
    <source>
        <dbReference type="Proteomes" id="UP000623958"/>
    </source>
</evidence>
<comment type="caution">
    <text evidence="1">The sequence shown here is derived from an EMBL/GenBank/DDBJ whole genome shotgun (WGS) entry which is preliminary data.</text>
</comment>
<organism evidence="1 2">
    <name type="scientific">Xanthomonas boreopolis</name>
    <dbReference type="NCBI Taxonomy" id="86183"/>
    <lineage>
        <taxon>Bacteria</taxon>
        <taxon>Pseudomonadati</taxon>
        <taxon>Pseudomonadota</taxon>
        <taxon>Gammaproteobacteria</taxon>
        <taxon>Lysobacterales</taxon>
        <taxon>Lysobacteraceae</taxon>
        <taxon>Xanthomonas</taxon>
    </lineage>
</organism>
<accession>A0A919F779</accession>
<evidence type="ECO:0000313" key="1">
    <source>
        <dbReference type="EMBL" id="GHH52444.1"/>
    </source>
</evidence>
<keyword evidence="2" id="KW-1185">Reference proteome</keyword>
<protein>
    <submittedName>
        <fullName evidence="1">Uncharacterized protein</fullName>
    </submittedName>
</protein>
<dbReference type="EMBL" id="BNBA01000010">
    <property type="protein sequence ID" value="GHH52444.1"/>
    <property type="molecule type" value="Genomic_DNA"/>
</dbReference>
<dbReference type="Proteomes" id="UP000623958">
    <property type="component" value="Unassembled WGS sequence"/>
</dbReference>
<proteinExistence type="predicted"/>
<gene>
    <name evidence="1" type="ORF">GCM10009090_16300</name>
</gene>
<dbReference type="AlphaFoldDB" id="A0A919F779"/>
<reference evidence="1" key="1">
    <citation type="journal article" date="2014" name="Int. J. Syst. Evol. Microbiol.">
        <title>Complete genome sequence of Corynebacterium casei LMG S-19264T (=DSM 44701T), isolated from a smear-ripened cheese.</title>
        <authorList>
            <consortium name="US DOE Joint Genome Institute (JGI-PGF)"/>
            <person name="Walter F."/>
            <person name="Albersmeier A."/>
            <person name="Kalinowski J."/>
            <person name="Ruckert C."/>
        </authorList>
    </citation>
    <scope>NUCLEOTIDE SEQUENCE</scope>
    <source>
        <strain evidence="1">JCM 13306</strain>
    </source>
</reference>
<reference evidence="1" key="2">
    <citation type="submission" date="2020-09" db="EMBL/GenBank/DDBJ databases">
        <authorList>
            <person name="Sun Q."/>
            <person name="Ohkuma M."/>
        </authorList>
    </citation>
    <scope>NUCLEOTIDE SEQUENCE</scope>
    <source>
        <strain evidence="1">JCM 13306</strain>
    </source>
</reference>
<sequence>MVTVAIRSPYPVRVEKSAGGLAVHIDGPWAVGTHAEDLHLMDSPLSVAGSVETPCYREGASANAAGRGTQVEGA</sequence>
<name>A0A919F779_9XANT</name>